<gene>
    <name evidence="1" type="ORF">EZS28_044239</name>
</gene>
<proteinExistence type="predicted"/>
<reference evidence="1 2" key="1">
    <citation type="submission" date="2019-03" db="EMBL/GenBank/DDBJ databases">
        <title>Single cell metagenomics reveals metabolic interactions within the superorganism composed of flagellate Streblomastix strix and complex community of Bacteroidetes bacteria on its surface.</title>
        <authorList>
            <person name="Treitli S.C."/>
            <person name="Kolisko M."/>
            <person name="Husnik F."/>
            <person name="Keeling P."/>
            <person name="Hampl V."/>
        </authorList>
    </citation>
    <scope>NUCLEOTIDE SEQUENCE [LARGE SCALE GENOMIC DNA]</scope>
    <source>
        <strain evidence="1">ST1C</strain>
    </source>
</reference>
<comment type="caution">
    <text evidence="1">The sequence shown here is derived from an EMBL/GenBank/DDBJ whole genome shotgun (WGS) entry which is preliminary data.</text>
</comment>
<evidence type="ECO:0000313" key="2">
    <source>
        <dbReference type="Proteomes" id="UP000324800"/>
    </source>
</evidence>
<dbReference type="AlphaFoldDB" id="A0A5J4TP34"/>
<evidence type="ECO:0000313" key="1">
    <source>
        <dbReference type="EMBL" id="KAA6360234.1"/>
    </source>
</evidence>
<protein>
    <submittedName>
        <fullName evidence="1">Uncharacterized protein</fullName>
    </submittedName>
</protein>
<feature type="non-terminal residue" evidence="1">
    <location>
        <position position="150"/>
    </location>
</feature>
<sequence>MYESAWYDSGQLVPDQVTPASDATPLEDSGAGSAGFSTSYRLRISTDGNTLTFNGNGLVDIATDQTITAIGFDDDLRISRTDPTDTGNTTIQLVCSRTSNTSAIIGQCSIFSPQISAEINPQSFVIAVSSQAGDNTRELQISADGNTLTF</sequence>
<organism evidence="1 2">
    <name type="scientific">Streblomastix strix</name>
    <dbReference type="NCBI Taxonomy" id="222440"/>
    <lineage>
        <taxon>Eukaryota</taxon>
        <taxon>Metamonada</taxon>
        <taxon>Preaxostyla</taxon>
        <taxon>Oxymonadida</taxon>
        <taxon>Streblomastigidae</taxon>
        <taxon>Streblomastix</taxon>
    </lineage>
</organism>
<dbReference type="Proteomes" id="UP000324800">
    <property type="component" value="Unassembled WGS sequence"/>
</dbReference>
<name>A0A5J4TP34_9EUKA</name>
<dbReference type="EMBL" id="SNRW01027219">
    <property type="protein sequence ID" value="KAA6360234.1"/>
    <property type="molecule type" value="Genomic_DNA"/>
</dbReference>
<accession>A0A5J4TP34</accession>